<proteinExistence type="predicted"/>
<dbReference type="AlphaFoldDB" id="A0A915IYV8"/>
<dbReference type="Proteomes" id="UP000887565">
    <property type="component" value="Unplaced"/>
</dbReference>
<protein>
    <submittedName>
        <fullName evidence="2">Uncharacterized protein</fullName>
    </submittedName>
</protein>
<organism evidence="1 2">
    <name type="scientific">Romanomermis culicivorax</name>
    <name type="common">Nematode worm</name>
    <dbReference type="NCBI Taxonomy" id="13658"/>
    <lineage>
        <taxon>Eukaryota</taxon>
        <taxon>Metazoa</taxon>
        <taxon>Ecdysozoa</taxon>
        <taxon>Nematoda</taxon>
        <taxon>Enoplea</taxon>
        <taxon>Dorylaimia</taxon>
        <taxon>Mermithida</taxon>
        <taxon>Mermithoidea</taxon>
        <taxon>Mermithidae</taxon>
        <taxon>Romanomermis</taxon>
    </lineage>
</organism>
<dbReference type="WBParaSite" id="nRc.2.0.1.t19391-RA">
    <property type="protein sequence ID" value="nRc.2.0.1.t19391-RA"/>
    <property type="gene ID" value="nRc.2.0.1.g19391"/>
</dbReference>
<reference evidence="2" key="1">
    <citation type="submission" date="2022-11" db="UniProtKB">
        <authorList>
            <consortium name="WormBaseParasite"/>
        </authorList>
    </citation>
    <scope>IDENTIFICATION</scope>
</reference>
<evidence type="ECO:0000313" key="1">
    <source>
        <dbReference type="Proteomes" id="UP000887565"/>
    </source>
</evidence>
<accession>A0A915IYV8</accession>
<keyword evidence="1" id="KW-1185">Reference proteome</keyword>
<sequence>MEFLQQAILFLAKGCKQALHSQCHPNGGLGDASGGKHCFPVTLMVNHVSLTLLQSGGRGVKTTQGKLG</sequence>
<name>A0A915IYV8_ROMCU</name>
<evidence type="ECO:0000313" key="2">
    <source>
        <dbReference type="WBParaSite" id="nRc.2.0.1.t19391-RA"/>
    </source>
</evidence>